<dbReference type="KEGG" id="edi:EDI_251260"/>
<sequence length="1058" mass="122740">MTTTEGKGNVIDFIHNGEWTLDNDKEFLEYMKGIHNTILESCNQLTTQIQEATKNINLLELQVRSTGDKFVYISQSQYLENKVAEYEIKEDDKKRSTEIKDIEDDKLFEIALEKGLQMINGININEGRNFVDEIEYIGYPQLSKQQEHKQENTTESNQITTSVSQIGEIKTGEIPPPPPLHIDSTGNPILSSSPRINSEKQEQEIQVISKEQQQDEETTKKISIIEEIKQKGFRLPQPGDNIDSPTIISNPKIEKKEETLNNKIHESEKKEEQIDDVTKLLIESKHKRETTSNKLSNILSFDDESVDFKTKTIEKKKEDSQKKVKEKKKKVEFENLFDDKEDVDVLEILASSLDTKKETKTNTTQHQDEKKKTSEDFIDLLLEKKVEAKEKKPTKKNKKIDVLFNDVNEELDFSQQNKTQTPIERKENIQEEKKELTKMNLDPLFSDVIINQPETKREEPTTTPLSSEKKKEPKIQNNQSKQEITKKEIKVDNLFEDIGIQSNSQPTMTNQNKQISERKDKPKIDNLFGEYTIKSQENKVEKKTPTTDDPLFGSTVLKNEVKTEEESHKKTIDNLFEDDNTQEKKTENQTNQDKKGPNKQKKEIDDIFNIETPTKPSDNEKVTPQHQQNSKKIVDDLFEIESKTKDSTKKIQEPKQHHKIDIDNLFEEPKIISDINNTKNKHKKTKIDDLFGDTKVEDTEQVSTNEIKVKDLLEGSQPKEVKKEETKKHGQTKKINDLFSLDDNSNPQEEKKKNKTKTIQVDELFEDVNTTIKQTKQQEEKKDQSKKKIENIFEEETKKQEIKIQGSKVSSKIEALFSTKEEPKKKLVSDNETKTEKMTKTQTKTKLEGIFGNKPIMGGPTPIRPKPVEQKIEEDNEETIEIRHDGKISRRTVSGPKGRRRPTMKKVQFDEHTERLIKEINDNKIQENNKERIQDLLDGKEVKPIRIDDIKKQEDIESTKEFHVLDKDKEEGTGDSDGFIIEDDQPSKIININSKENNIKENDTEHKEQIKSGDTTIIDELFEEKEEDKTKEEDIIKKSEKPIDNSKICSEFDFDDFF</sequence>
<evidence type="ECO:0000313" key="3">
    <source>
        <dbReference type="EMBL" id="EDR29690.1"/>
    </source>
</evidence>
<dbReference type="GeneID" id="5879004"/>
<organism evidence="4">
    <name type="scientific">Entamoeba dispar (strain ATCC PRA-260 / SAW760)</name>
    <dbReference type="NCBI Taxonomy" id="370354"/>
    <lineage>
        <taxon>Eukaryota</taxon>
        <taxon>Amoebozoa</taxon>
        <taxon>Evosea</taxon>
        <taxon>Archamoebae</taxon>
        <taxon>Mastigamoebida</taxon>
        <taxon>Entamoebidae</taxon>
        <taxon>Entamoeba</taxon>
    </lineage>
</organism>
<dbReference type="VEuPathDB" id="AmoebaDB:EDI_251260"/>
<name>B0E6U9_ENTDS</name>
<dbReference type="Proteomes" id="UP000008076">
    <property type="component" value="Unassembled WGS sequence"/>
</dbReference>
<dbReference type="RefSeq" id="XP_001734110.1">
    <property type="nucleotide sequence ID" value="XM_001734058.1"/>
</dbReference>
<protein>
    <submittedName>
        <fullName evidence="3">Major antigen, putative</fullName>
        <ecNumber evidence="3">3.4.21.72</ecNumber>
    </submittedName>
</protein>
<evidence type="ECO:0000313" key="4">
    <source>
        <dbReference type="Proteomes" id="UP000008076"/>
    </source>
</evidence>
<proteinExistence type="predicted"/>
<dbReference type="EC" id="3.4.21.72" evidence="3"/>
<dbReference type="eggNOG" id="ENOG502QTIY">
    <property type="taxonomic scope" value="Eukaryota"/>
</dbReference>
<keyword evidence="1" id="KW-0175">Coiled coil</keyword>
<feature type="compositionally biased region" description="Basic and acidic residues" evidence="2">
    <location>
        <begin position="581"/>
        <end position="605"/>
    </location>
</feature>
<dbReference type="GO" id="GO:0016787">
    <property type="term" value="F:hydrolase activity"/>
    <property type="evidence" value="ECO:0007669"/>
    <property type="project" value="UniProtKB-KW"/>
</dbReference>
<feature type="region of interest" description="Disordered" evidence="2">
    <location>
        <begin position="354"/>
        <end position="374"/>
    </location>
</feature>
<dbReference type="OrthoDB" id="751084at2759"/>
<feature type="compositionally biased region" description="Basic and acidic residues" evidence="2">
    <location>
        <begin position="559"/>
        <end position="572"/>
    </location>
</feature>
<keyword evidence="3" id="KW-0378">Hydrolase</keyword>
<feature type="region of interest" description="Disordered" evidence="2">
    <location>
        <begin position="711"/>
        <end position="758"/>
    </location>
</feature>
<evidence type="ECO:0000256" key="1">
    <source>
        <dbReference type="SAM" id="Coils"/>
    </source>
</evidence>
<feature type="coiled-coil region" evidence="1">
    <location>
        <begin position="42"/>
        <end position="69"/>
    </location>
</feature>
<accession>B0E6U9</accession>
<feature type="compositionally biased region" description="Basic and acidic residues" evidence="2">
    <location>
        <begin position="536"/>
        <end position="546"/>
    </location>
</feature>
<dbReference type="AlphaFoldDB" id="B0E6U9"/>
<dbReference type="EMBL" id="DS547933">
    <property type="protein sequence ID" value="EDR29690.1"/>
    <property type="molecule type" value="Genomic_DNA"/>
</dbReference>
<feature type="region of interest" description="Disordered" evidence="2">
    <location>
        <begin position="436"/>
        <end position="635"/>
    </location>
</feature>
<reference evidence="4" key="1">
    <citation type="submission" date="2007-12" db="EMBL/GenBank/DDBJ databases">
        <title>Annotation of Entamoeba dispar SAW760.</title>
        <authorList>
            <person name="Lorenzi H."/>
            <person name="Inman J."/>
            <person name="Schobel S."/>
            <person name="Amedeo P."/>
            <person name="Caler E."/>
        </authorList>
    </citation>
    <scope>NUCLEOTIDE SEQUENCE [LARGE SCALE GENOMIC DNA]</scope>
    <source>
        <strain evidence="4">ATCC PRA-260 / SAW760</strain>
    </source>
</reference>
<evidence type="ECO:0000256" key="2">
    <source>
        <dbReference type="SAM" id="MobiDB-lite"/>
    </source>
</evidence>
<dbReference type="OMA" id="GHANESP"/>
<feature type="region of interest" description="Disordered" evidence="2">
    <location>
        <begin position="820"/>
        <end position="867"/>
    </location>
</feature>
<feature type="compositionally biased region" description="Basic and acidic residues" evidence="2">
    <location>
        <begin position="711"/>
        <end position="728"/>
    </location>
</feature>
<feature type="region of interest" description="Disordered" evidence="2">
    <location>
        <begin position="883"/>
        <end position="909"/>
    </location>
</feature>
<gene>
    <name evidence="3" type="ORF">EDI_251260</name>
</gene>
<feature type="compositionally biased region" description="Basic and acidic residues" evidence="2">
    <location>
        <begin position="820"/>
        <end position="839"/>
    </location>
</feature>
<feature type="compositionally biased region" description="Basic and acidic residues" evidence="2">
    <location>
        <begin position="515"/>
        <end position="524"/>
    </location>
</feature>
<feature type="compositionally biased region" description="Basic and acidic residues" evidence="2">
    <location>
        <begin position="483"/>
        <end position="493"/>
    </location>
</feature>
<feature type="compositionally biased region" description="Polar residues" evidence="2">
    <location>
        <begin position="500"/>
        <end position="514"/>
    </location>
</feature>
<keyword evidence="4" id="KW-1185">Reference proteome</keyword>